<evidence type="ECO:0000313" key="1">
    <source>
        <dbReference type="EMBL" id="AFK46600.1"/>
    </source>
</evidence>
<accession>I3T258</accession>
<dbReference type="AlphaFoldDB" id="I3T258"/>
<protein>
    <submittedName>
        <fullName evidence="1">Uncharacterized protein</fullName>
    </submittedName>
</protein>
<sequence>MSLGPKYGKFMLERIREEGNLLRSELTQLVTPFAGRKVQKSGRRFPI</sequence>
<name>I3T258_LOTJA</name>
<organism evidence="1">
    <name type="scientific">Lotus japonicus</name>
    <name type="common">Lotus corniculatus var. japonicus</name>
    <dbReference type="NCBI Taxonomy" id="34305"/>
    <lineage>
        <taxon>Eukaryota</taxon>
        <taxon>Viridiplantae</taxon>
        <taxon>Streptophyta</taxon>
        <taxon>Embryophyta</taxon>
        <taxon>Tracheophyta</taxon>
        <taxon>Spermatophyta</taxon>
        <taxon>Magnoliopsida</taxon>
        <taxon>eudicotyledons</taxon>
        <taxon>Gunneridae</taxon>
        <taxon>Pentapetalae</taxon>
        <taxon>rosids</taxon>
        <taxon>fabids</taxon>
        <taxon>Fabales</taxon>
        <taxon>Fabaceae</taxon>
        <taxon>Papilionoideae</taxon>
        <taxon>50 kb inversion clade</taxon>
        <taxon>NPAAA clade</taxon>
        <taxon>Hologalegina</taxon>
        <taxon>robinioid clade</taxon>
        <taxon>Loteae</taxon>
        <taxon>Lotus</taxon>
    </lineage>
</organism>
<reference evidence="1" key="1">
    <citation type="submission" date="2012-05" db="EMBL/GenBank/DDBJ databases">
        <authorList>
            <person name="Krishnakumar V."/>
            <person name="Cheung F."/>
            <person name="Xiao Y."/>
            <person name="Chan A."/>
            <person name="Moskal W.A."/>
            <person name="Town C.D."/>
        </authorList>
    </citation>
    <scope>NUCLEOTIDE SEQUENCE</scope>
</reference>
<dbReference type="EMBL" id="BT146806">
    <property type="protein sequence ID" value="AFK46600.1"/>
    <property type="molecule type" value="mRNA"/>
</dbReference>
<proteinExistence type="evidence at transcript level"/>